<evidence type="ECO:0000313" key="2">
    <source>
        <dbReference type="Proteomes" id="UP001597139"/>
    </source>
</evidence>
<dbReference type="InterPro" id="IPR035185">
    <property type="entry name" value="DUF5305"/>
</dbReference>
<protein>
    <submittedName>
        <fullName evidence="1">DUF5305 family protein</fullName>
    </submittedName>
</protein>
<sequence>MSERSGPWPSPDWRVRARAVLSDRLRIVVAAFLLLSVVGAGVTYGAVIAPGTVEETRTVDGWESTTEFGHSATVEQQNPVYPVGTELENRSAYFSEASPILTGTHHADFDGDEGTVATQTTLTLVLRAEDPESGTVYWEQTDRLNRETAELVPGESVRTDFSVNVTAVRERLSRIESSLSTAGETTVLVRAETLYRGNAANQSANETVTQDLTIRPGSQVYEVDGGDAEAAEHTRTIVVREPVEAGAVETAGGPLLILLGLLGAGACVKADREGILDLTTHEQAALERAEFEDWVTIGGVPDDPPGERIRATSLEGLVDLAADTNARIIQDEHLGHYVVFGDEYHYLYEPLGRESL</sequence>
<gene>
    <name evidence="1" type="ORF">ACFSAU_15365</name>
</gene>
<proteinExistence type="predicted"/>
<organism evidence="1 2">
    <name type="scientific">Halolamina litorea</name>
    <dbReference type="NCBI Taxonomy" id="1515593"/>
    <lineage>
        <taxon>Archaea</taxon>
        <taxon>Methanobacteriati</taxon>
        <taxon>Methanobacteriota</taxon>
        <taxon>Stenosarchaea group</taxon>
        <taxon>Halobacteria</taxon>
        <taxon>Halobacteriales</taxon>
        <taxon>Haloferacaceae</taxon>
    </lineage>
</organism>
<keyword evidence="2" id="KW-1185">Reference proteome</keyword>
<evidence type="ECO:0000313" key="1">
    <source>
        <dbReference type="EMBL" id="MFD1568873.1"/>
    </source>
</evidence>
<dbReference type="RefSeq" id="WP_267644978.1">
    <property type="nucleotide sequence ID" value="NZ_JANHGR010000001.1"/>
</dbReference>
<dbReference type="Pfam" id="PF17231">
    <property type="entry name" value="DUF5305"/>
    <property type="match status" value="1"/>
</dbReference>
<comment type="caution">
    <text evidence="1">The sequence shown here is derived from an EMBL/GenBank/DDBJ whole genome shotgun (WGS) entry which is preliminary data.</text>
</comment>
<accession>A0ABD6BXH1</accession>
<dbReference type="AlphaFoldDB" id="A0ABD6BXH1"/>
<name>A0ABD6BXH1_9EURY</name>
<dbReference type="Proteomes" id="UP001597139">
    <property type="component" value="Unassembled WGS sequence"/>
</dbReference>
<reference evidence="1 2" key="1">
    <citation type="journal article" date="2019" name="Int. J. Syst. Evol. Microbiol.">
        <title>The Global Catalogue of Microorganisms (GCM) 10K type strain sequencing project: providing services to taxonomists for standard genome sequencing and annotation.</title>
        <authorList>
            <consortium name="The Broad Institute Genomics Platform"/>
            <consortium name="The Broad Institute Genome Sequencing Center for Infectious Disease"/>
            <person name="Wu L."/>
            <person name="Ma J."/>
        </authorList>
    </citation>
    <scope>NUCLEOTIDE SEQUENCE [LARGE SCALE GENOMIC DNA]</scope>
    <source>
        <strain evidence="1 2">CGMCC 1.12859</strain>
    </source>
</reference>
<dbReference type="EMBL" id="JBHUCZ010000022">
    <property type="protein sequence ID" value="MFD1568873.1"/>
    <property type="molecule type" value="Genomic_DNA"/>
</dbReference>